<reference evidence="2" key="1">
    <citation type="journal article" date="2015" name="Nat. Genet.">
        <title>The genome and transcriptome of the zoonotic hookworm Ancylostoma ceylanicum identify infection-specific gene families.</title>
        <authorList>
            <person name="Schwarz E.M."/>
            <person name="Hu Y."/>
            <person name="Antoshechkin I."/>
            <person name="Miller M.M."/>
            <person name="Sternberg P.W."/>
            <person name="Aroian R.V."/>
        </authorList>
    </citation>
    <scope>NUCLEOTIDE SEQUENCE</scope>
    <source>
        <strain evidence="2">HY135</strain>
    </source>
</reference>
<proteinExistence type="predicted"/>
<gene>
    <name evidence="1" type="primary">Acey_s0224.g2735</name>
    <name evidence="1" type="ORF">Y032_0224g2735</name>
</gene>
<dbReference type="EMBL" id="JARK01001560">
    <property type="protein sequence ID" value="EYB90067.1"/>
    <property type="molecule type" value="Genomic_DNA"/>
</dbReference>
<accession>A0A016SI81</accession>
<evidence type="ECO:0000313" key="1">
    <source>
        <dbReference type="EMBL" id="EYB90067.1"/>
    </source>
</evidence>
<dbReference type="AlphaFoldDB" id="A0A016SI81"/>
<protein>
    <submittedName>
        <fullName evidence="1">Uncharacterized protein</fullName>
    </submittedName>
</protein>
<comment type="caution">
    <text evidence="1">The sequence shown here is derived from an EMBL/GenBank/DDBJ whole genome shotgun (WGS) entry which is preliminary data.</text>
</comment>
<dbReference type="Proteomes" id="UP000024635">
    <property type="component" value="Unassembled WGS sequence"/>
</dbReference>
<evidence type="ECO:0000313" key="2">
    <source>
        <dbReference type="Proteomes" id="UP000024635"/>
    </source>
</evidence>
<sequence>MYLGSAQLDQQHPLMPCTTERSSWISPGSVNVVHSWMPLESARSYRPRTTMRGLPRIARTSSIKNLGLDWYHATVLPRVPRTWVTEPTLPLKTRSVVCACPGK</sequence>
<name>A0A016SI81_9BILA</name>
<organism evidence="1 2">
    <name type="scientific">Ancylostoma ceylanicum</name>
    <dbReference type="NCBI Taxonomy" id="53326"/>
    <lineage>
        <taxon>Eukaryota</taxon>
        <taxon>Metazoa</taxon>
        <taxon>Ecdysozoa</taxon>
        <taxon>Nematoda</taxon>
        <taxon>Chromadorea</taxon>
        <taxon>Rhabditida</taxon>
        <taxon>Rhabditina</taxon>
        <taxon>Rhabditomorpha</taxon>
        <taxon>Strongyloidea</taxon>
        <taxon>Ancylostomatidae</taxon>
        <taxon>Ancylostomatinae</taxon>
        <taxon>Ancylostoma</taxon>
    </lineage>
</organism>
<keyword evidence="2" id="KW-1185">Reference proteome</keyword>